<dbReference type="Gene3D" id="3.40.1090.10">
    <property type="entry name" value="Cytosolic phospholipase A2 catalytic domain"/>
    <property type="match status" value="1"/>
</dbReference>
<feature type="active site" description="Proton acceptor" evidence="4">
    <location>
        <position position="230"/>
    </location>
</feature>
<protein>
    <submittedName>
        <fullName evidence="6">FabD/lysophospholipase-like protein</fullName>
    </submittedName>
</protein>
<dbReference type="InterPro" id="IPR002641">
    <property type="entry name" value="PNPLA_dom"/>
</dbReference>
<dbReference type="GO" id="GO:0019369">
    <property type="term" value="P:arachidonate metabolic process"/>
    <property type="evidence" value="ECO:0007669"/>
    <property type="project" value="TreeGrafter"/>
</dbReference>
<feature type="short sequence motif" description="GXSXG" evidence="4">
    <location>
        <begin position="67"/>
        <end position="71"/>
    </location>
</feature>
<sequence length="371" mass="41365">MSAQAQSLAQAQGGPPRPQHGKELCLLSLDGGGVRGLSALCILEELMRKVDAKNPPRPSEYFDLMGGTSTGGLIAIMLGRLQMSIEECRQAYRELSEEAFQQQNYTAAPAFKLPWNWDLKARFDSAALERGMKRIIVAQLRQDPANEAKSDKELEDTLLKDPKSKCKVFVTATSASMPDRTSILTNYESDRWPPDFLDSVKIWEAARATSAASTFFEPIQIGPDNETFLDGATGANNPINVVWDEARDIWPSDKPLEDDVQCVISVGTGVASVKAFGSSLKEVGETLKNMSVETEKTAEAFLRRYTRLHTEERYFRFNVLSGLGDIGLEEASKRPEIVQATRRYITSEEPKKHLENCAKNLRFRDCMMDLT</sequence>
<dbReference type="OrthoDB" id="1658288at2759"/>
<keyword evidence="2 4" id="KW-0442">Lipid degradation</keyword>
<dbReference type="PROSITE" id="PS51635">
    <property type="entry name" value="PNPLA"/>
    <property type="match status" value="1"/>
</dbReference>
<keyword evidence="3 4" id="KW-0443">Lipid metabolism</keyword>
<keyword evidence="1 4" id="KW-0378">Hydrolase</keyword>
<accession>A0A6A6X458</accession>
<evidence type="ECO:0000313" key="6">
    <source>
        <dbReference type="EMBL" id="KAF2790697.1"/>
    </source>
</evidence>
<evidence type="ECO:0000256" key="2">
    <source>
        <dbReference type="ARBA" id="ARBA00022963"/>
    </source>
</evidence>
<evidence type="ECO:0000313" key="7">
    <source>
        <dbReference type="Proteomes" id="UP000799757"/>
    </source>
</evidence>
<dbReference type="Proteomes" id="UP000799757">
    <property type="component" value="Unassembled WGS sequence"/>
</dbReference>
<dbReference type="CDD" id="cd07216">
    <property type="entry name" value="Pat17_PNPLA8_PNPLA9_like3"/>
    <property type="match status" value="1"/>
</dbReference>
<organism evidence="6 7">
    <name type="scientific">Melanomma pulvis-pyrius CBS 109.77</name>
    <dbReference type="NCBI Taxonomy" id="1314802"/>
    <lineage>
        <taxon>Eukaryota</taxon>
        <taxon>Fungi</taxon>
        <taxon>Dikarya</taxon>
        <taxon>Ascomycota</taxon>
        <taxon>Pezizomycotina</taxon>
        <taxon>Dothideomycetes</taxon>
        <taxon>Pleosporomycetidae</taxon>
        <taxon>Pleosporales</taxon>
        <taxon>Melanommataceae</taxon>
        <taxon>Melanomma</taxon>
    </lineage>
</organism>
<evidence type="ECO:0000256" key="3">
    <source>
        <dbReference type="ARBA" id="ARBA00023098"/>
    </source>
</evidence>
<gene>
    <name evidence="6" type="ORF">K505DRAFT_327387</name>
</gene>
<dbReference type="EMBL" id="MU002059">
    <property type="protein sequence ID" value="KAF2790697.1"/>
    <property type="molecule type" value="Genomic_DNA"/>
</dbReference>
<feature type="short sequence motif" description="GXGXXG" evidence="4">
    <location>
        <begin position="31"/>
        <end position="36"/>
    </location>
</feature>
<dbReference type="InterPro" id="IPR016035">
    <property type="entry name" value="Acyl_Trfase/lysoPLipase"/>
</dbReference>
<dbReference type="AlphaFoldDB" id="A0A6A6X458"/>
<dbReference type="GO" id="GO:0047499">
    <property type="term" value="F:calcium-independent phospholipase A2 activity"/>
    <property type="evidence" value="ECO:0007669"/>
    <property type="project" value="TreeGrafter"/>
</dbReference>
<dbReference type="SUPFAM" id="SSF52151">
    <property type="entry name" value="FabD/lysophospholipase-like"/>
    <property type="match status" value="1"/>
</dbReference>
<dbReference type="Pfam" id="PF01734">
    <property type="entry name" value="Patatin"/>
    <property type="match status" value="1"/>
</dbReference>
<evidence type="ECO:0000259" key="5">
    <source>
        <dbReference type="PROSITE" id="PS51635"/>
    </source>
</evidence>
<feature type="short sequence motif" description="DGA/G" evidence="4">
    <location>
        <begin position="230"/>
        <end position="232"/>
    </location>
</feature>
<feature type="active site" description="Nucleophile" evidence="4">
    <location>
        <position position="69"/>
    </location>
</feature>
<dbReference type="PANTHER" id="PTHR24185">
    <property type="entry name" value="CALCIUM-INDEPENDENT PHOSPHOLIPASE A2-GAMMA"/>
    <property type="match status" value="1"/>
</dbReference>
<dbReference type="PANTHER" id="PTHR24185:SF1">
    <property type="entry name" value="CALCIUM-INDEPENDENT PHOSPHOLIPASE A2-GAMMA"/>
    <property type="match status" value="1"/>
</dbReference>
<evidence type="ECO:0000256" key="1">
    <source>
        <dbReference type="ARBA" id="ARBA00022801"/>
    </source>
</evidence>
<keyword evidence="7" id="KW-1185">Reference proteome</keyword>
<dbReference type="GO" id="GO:0016020">
    <property type="term" value="C:membrane"/>
    <property type="evidence" value="ECO:0007669"/>
    <property type="project" value="TreeGrafter"/>
</dbReference>
<proteinExistence type="predicted"/>
<name>A0A6A6X458_9PLEO</name>
<dbReference type="GO" id="GO:0046486">
    <property type="term" value="P:glycerolipid metabolic process"/>
    <property type="evidence" value="ECO:0007669"/>
    <property type="project" value="UniProtKB-ARBA"/>
</dbReference>
<feature type="domain" description="PNPLA" evidence="5">
    <location>
        <begin position="27"/>
        <end position="243"/>
    </location>
</feature>
<evidence type="ECO:0000256" key="4">
    <source>
        <dbReference type="PROSITE-ProRule" id="PRU01161"/>
    </source>
</evidence>
<reference evidence="6" key="1">
    <citation type="journal article" date="2020" name="Stud. Mycol.">
        <title>101 Dothideomycetes genomes: a test case for predicting lifestyles and emergence of pathogens.</title>
        <authorList>
            <person name="Haridas S."/>
            <person name="Albert R."/>
            <person name="Binder M."/>
            <person name="Bloem J."/>
            <person name="Labutti K."/>
            <person name="Salamov A."/>
            <person name="Andreopoulos B."/>
            <person name="Baker S."/>
            <person name="Barry K."/>
            <person name="Bills G."/>
            <person name="Bluhm B."/>
            <person name="Cannon C."/>
            <person name="Castanera R."/>
            <person name="Culley D."/>
            <person name="Daum C."/>
            <person name="Ezra D."/>
            <person name="Gonzalez J."/>
            <person name="Henrissat B."/>
            <person name="Kuo A."/>
            <person name="Liang C."/>
            <person name="Lipzen A."/>
            <person name="Lutzoni F."/>
            <person name="Magnuson J."/>
            <person name="Mondo S."/>
            <person name="Nolan M."/>
            <person name="Ohm R."/>
            <person name="Pangilinan J."/>
            <person name="Park H.-J."/>
            <person name="Ramirez L."/>
            <person name="Alfaro M."/>
            <person name="Sun H."/>
            <person name="Tritt A."/>
            <person name="Yoshinaga Y."/>
            <person name="Zwiers L.-H."/>
            <person name="Turgeon B."/>
            <person name="Goodwin S."/>
            <person name="Spatafora J."/>
            <person name="Crous P."/>
            <person name="Grigoriev I."/>
        </authorList>
    </citation>
    <scope>NUCLEOTIDE SEQUENCE</scope>
    <source>
        <strain evidence="6">CBS 109.77</strain>
    </source>
</reference>
<dbReference type="GO" id="GO:0016042">
    <property type="term" value="P:lipid catabolic process"/>
    <property type="evidence" value="ECO:0007669"/>
    <property type="project" value="UniProtKB-UniRule"/>
</dbReference>